<comment type="caution">
    <text evidence="3">The sequence shown here is derived from an EMBL/GenBank/DDBJ whole genome shotgun (WGS) entry which is preliminary data.</text>
</comment>
<organism evidence="3 4">
    <name type="scientific">Balaenoptera physalus</name>
    <name type="common">Fin whale</name>
    <name type="synonym">Balaena physalus</name>
    <dbReference type="NCBI Taxonomy" id="9770"/>
    <lineage>
        <taxon>Eukaryota</taxon>
        <taxon>Metazoa</taxon>
        <taxon>Chordata</taxon>
        <taxon>Craniata</taxon>
        <taxon>Vertebrata</taxon>
        <taxon>Euteleostomi</taxon>
        <taxon>Mammalia</taxon>
        <taxon>Eutheria</taxon>
        <taxon>Laurasiatheria</taxon>
        <taxon>Artiodactyla</taxon>
        <taxon>Whippomorpha</taxon>
        <taxon>Cetacea</taxon>
        <taxon>Mysticeti</taxon>
        <taxon>Balaenopteridae</taxon>
        <taxon>Balaenoptera</taxon>
    </lineage>
</organism>
<evidence type="ECO:0000256" key="2">
    <source>
        <dbReference type="SAM" id="MobiDB-lite"/>
    </source>
</evidence>
<keyword evidence="4" id="KW-1185">Reference proteome</keyword>
<name>A0A643CBX4_BALPH</name>
<evidence type="ECO:0000313" key="4">
    <source>
        <dbReference type="Proteomes" id="UP000437017"/>
    </source>
</evidence>
<feature type="coiled-coil region" evidence="1">
    <location>
        <begin position="499"/>
        <end position="526"/>
    </location>
</feature>
<keyword evidence="1" id="KW-0175">Coiled coil</keyword>
<accession>A0A643CBX4</accession>
<dbReference type="InterPro" id="IPR009704">
    <property type="entry name" value="EURL_prot"/>
</dbReference>
<feature type="region of interest" description="Disordered" evidence="2">
    <location>
        <begin position="461"/>
        <end position="490"/>
    </location>
</feature>
<evidence type="ECO:0000256" key="1">
    <source>
        <dbReference type="SAM" id="Coils"/>
    </source>
</evidence>
<dbReference type="Pfam" id="PF06937">
    <property type="entry name" value="EURL"/>
    <property type="match status" value="2"/>
</dbReference>
<gene>
    <name evidence="3" type="ORF">E2I00_003841</name>
</gene>
<feature type="region of interest" description="Disordered" evidence="2">
    <location>
        <begin position="185"/>
        <end position="226"/>
    </location>
</feature>
<dbReference type="PANTHER" id="PTHR15961">
    <property type="entry name" value="PROTEIN EURL HOMOLOG"/>
    <property type="match status" value="1"/>
</dbReference>
<proteinExistence type="predicted"/>
<dbReference type="Proteomes" id="UP000437017">
    <property type="component" value="Unassembled WGS sequence"/>
</dbReference>
<dbReference type="EMBL" id="SGJD01001903">
    <property type="protein sequence ID" value="KAB0397741.1"/>
    <property type="molecule type" value="Genomic_DNA"/>
</dbReference>
<feature type="compositionally biased region" description="Polar residues" evidence="2">
    <location>
        <begin position="475"/>
        <end position="484"/>
    </location>
</feature>
<dbReference type="AlphaFoldDB" id="A0A643CBX4"/>
<dbReference type="OrthoDB" id="10046286at2759"/>
<dbReference type="PANTHER" id="PTHR15961:SF3">
    <property type="entry name" value="PROTEIN EURL HOMOLOG"/>
    <property type="match status" value="1"/>
</dbReference>
<sequence length="569" mass="65025">MLSPLKLSGGCNPKFKKHYFNRSIHKWLHKAMKVYMTNLIKVGLNLPGKHVRALSHRRQVNMINSNVIEMVLNNSEGDCILNIEGASIFVFMGKKERVIKSKELKGFSKLCSFHLRMIYDPVMITHYPGLGRVRYKLLDLNVILEMTSCQYSWALDDDHDTIQALSPDGPAAVALERLLPGWEEARGDGTRRSRRPGSGIPRLPWPPRLRPCPGRTAEPLPDLPGTMNEEEQFVSIDLNDDNICSVCKLGTDKETLSFCHVCFELNIDGYHIEDKLFELKLRPTRNALVLKYSCEVLRLNILILLEIGPNQTITGIPKSNLLHTKSLRGHKDCFEKYHLIANQDCPRSKLSKSTYEEVKTILSKKINWIVQYAQNKDLDSDSECSKNPQHHLFNFRHKPDKKLLPQFDSQVPKYSAKWIDGNAGGLSNCTQRILEQRENTDFGLAVLQDSGATLCHNSELWPQSHNQEQKKEETVSNPEANVHTQHPHYSREELNSMTLGEVKQLNAELRQQIQEVFEELAHQVQEKDSLASELHVRHIAIEQLLKNYSKLPCLQMGRTGMKSHLPINN</sequence>
<reference evidence="3 4" key="1">
    <citation type="journal article" date="2019" name="PLoS ONE">
        <title>Genomic analyses reveal an absence of contemporary introgressive admixture between fin whales and blue whales, despite known hybrids.</title>
        <authorList>
            <person name="Westbury M.V."/>
            <person name="Petersen B."/>
            <person name="Lorenzen E.D."/>
        </authorList>
    </citation>
    <scope>NUCLEOTIDE SEQUENCE [LARGE SCALE GENOMIC DNA]</scope>
    <source>
        <strain evidence="3">FinWhale-01</strain>
    </source>
</reference>
<protein>
    <recommendedName>
        <fullName evidence="5">Protein EURL homolog</fullName>
    </recommendedName>
</protein>
<evidence type="ECO:0000313" key="3">
    <source>
        <dbReference type="EMBL" id="KAB0397741.1"/>
    </source>
</evidence>
<evidence type="ECO:0008006" key="5">
    <source>
        <dbReference type="Google" id="ProtNLM"/>
    </source>
</evidence>